<evidence type="ECO:0000259" key="2">
    <source>
        <dbReference type="Pfam" id="PF03703"/>
    </source>
</evidence>
<dbReference type="InterPro" id="IPR005182">
    <property type="entry name" value="YdbS-like_PH"/>
</dbReference>
<name>A0A6L6XNI2_9ACTN</name>
<reference evidence="3 4" key="1">
    <citation type="submission" date="2019-12" db="EMBL/GenBank/DDBJ databases">
        <authorList>
            <person name="Huq M.A."/>
        </authorList>
    </citation>
    <scope>NUCLEOTIDE SEQUENCE [LARGE SCALE GENOMIC DNA]</scope>
    <source>
        <strain evidence="3 4">MAH-18</strain>
    </source>
</reference>
<sequence length="162" mass="17327">MPEPRLREPAQRVSPRARLMWATSAGIGALAVVAAAAVVGPVTGWLPVPAWAVGVLAAVAAAYVVVVPLWRYRVHRWEVTATAVYTQTGWWVRERRIAPMSRIQTVDHAEGAIARLFRLATVTVTTASAAGALEIVGLDRDEALALVDRLTVQADTVPGDAT</sequence>
<dbReference type="EMBL" id="WSEK01000004">
    <property type="protein sequence ID" value="MVQ48804.1"/>
    <property type="molecule type" value="Genomic_DNA"/>
</dbReference>
<dbReference type="AlphaFoldDB" id="A0A6L6XNI2"/>
<evidence type="ECO:0000313" key="4">
    <source>
        <dbReference type="Proteomes" id="UP000473525"/>
    </source>
</evidence>
<feature type="transmembrane region" description="Helical" evidence="1">
    <location>
        <begin position="21"/>
        <end position="42"/>
    </location>
</feature>
<comment type="caution">
    <text evidence="3">The sequence shown here is derived from an EMBL/GenBank/DDBJ whole genome shotgun (WGS) entry which is preliminary data.</text>
</comment>
<dbReference type="PANTHER" id="PTHR34473">
    <property type="entry name" value="UPF0699 TRANSMEMBRANE PROTEIN YDBS"/>
    <property type="match status" value="1"/>
</dbReference>
<keyword evidence="1" id="KW-0812">Transmembrane</keyword>
<evidence type="ECO:0000256" key="1">
    <source>
        <dbReference type="SAM" id="Phobius"/>
    </source>
</evidence>
<feature type="domain" description="YdbS-like PH" evidence="2">
    <location>
        <begin position="72"/>
        <end position="149"/>
    </location>
</feature>
<dbReference type="Proteomes" id="UP000473525">
    <property type="component" value="Unassembled WGS sequence"/>
</dbReference>
<evidence type="ECO:0000313" key="3">
    <source>
        <dbReference type="EMBL" id="MVQ48804.1"/>
    </source>
</evidence>
<gene>
    <name evidence="3" type="ORF">GON03_06385</name>
</gene>
<dbReference type="PANTHER" id="PTHR34473:SF3">
    <property type="entry name" value="TRANSMEMBRANE PROTEIN-RELATED"/>
    <property type="match status" value="1"/>
</dbReference>
<keyword evidence="4" id="KW-1185">Reference proteome</keyword>
<organism evidence="3 4">
    <name type="scientific">Nocardioides agri</name>
    <dbReference type="NCBI Taxonomy" id="2682843"/>
    <lineage>
        <taxon>Bacteria</taxon>
        <taxon>Bacillati</taxon>
        <taxon>Actinomycetota</taxon>
        <taxon>Actinomycetes</taxon>
        <taxon>Propionibacteriales</taxon>
        <taxon>Nocardioidaceae</taxon>
        <taxon>Nocardioides</taxon>
    </lineage>
</organism>
<accession>A0A6L6XNI2</accession>
<proteinExistence type="predicted"/>
<keyword evidence="1" id="KW-0472">Membrane</keyword>
<keyword evidence="1" id="KW-1133">Transmembrane helix</keyword>
<dbReference type="RefSeq" id="WP_157341172.1">
    <property type="nucleotide sequence ID" value="NZ_WSEK01000004.1"/>
</dbReference>
<dbReference type="Pfam" id="PF03703">
    <property type="entry name" value="bPH_2"/>
    <property type="match status" value="1"/>
</dbReference>
<feature type="transmembrane region" description="Helical" evidence="1">
    <location>
        <begin position="48"/>
        <end position="70"/>
    </location>
</feature>
<protein>
    <submittedName>
        <fullName evidence="3">PH domain-containing protein</fullName>
    </submittedName>
</protein>